<accession>A0A136WGE8</accession>
<dbReference type="PATRIC" id="fig|36847.3.peg.1624"/>
<dbReference type="InterPro" id="IPR051085">
    <property type="entry name" value="MB_O-acyltransferase"/>
</dbReference>
<keyword evidence="6 7" id="KW-0472">Membrane</keyword>
<evidence type="ECO:0000256" key="3">
    <source>
        <dbReference type="ARBA" id="ARBA00022475"/>
    </source>
</evidence>
<sequence>MAFTSVQFVVFLLLAATSYFLTPKRYRWVTLLIANYIFYFFAGVRYFIYLLATTITIYFAAVKLGNISAKNKVDFAAAKTALDKEQKKAWKATFTKKKRMILIPALLFNLGILAVLKYSGFVESNLNALFARFSLGIEMPIHSFLLPLGISFYTFQSVAYLIDVYREKYEPERNWAKLALFISFFPQIVQGPIGRYNDLAEQLFRPNSFSFQRVKFGVQLMLWGAFKKLIIADRAKVIVDTIFGYPQTFGGTYVAVAALVYCVQLYGDFSGGIDIATGAAQVLGIQLEKNFQRPYLATSIPDFWRRWHITLGAWFRDYVFYPLSLSKFFMKVGKKGRKLLGNYIGKLLPVLIPQFIVFFLIGIWHGAEWKYIAFGFYNGTLIVLGILFDQPFKKLIEKLHIRTECFSWHLFQVLRTLILVALGKIITRAPGVGASAYMVRSMVQNWDGNVLLNGGLLKLGLDIQDLWVLFFASLVFLTVSLLQESGVQIREALSKQNLMFRWVIYLAAIFSLILFGVYGLNYNASDFIYRGF</sequence>
<comment type="subcellular location">
    <subcellularLocation>
        <location evidence="1">Cell membrane</location>
        <topology evidence="1">Multi-pass membrane protein</topology>
    </subcellularLocation>
</comment>
<evidence type="ECO:0000256" key="5">
    <source>
        <dbReference type="ARBA" id="ARBA00022989"/>
    </source>
</evidence>
<dbReference type="Pfam" id="PF03062">
    <property type="entry name" value="MBOAT"/>
    <property type="match status" value="1"/>
</dbReference>
<dbReference type="PIRSF" id="PIRSF500217">
    <property type="entry name" value="AlgI"/>
    <property type="match status" value="1"/>
</dbReference>
<dbReference type="EMBL" id="LRVM01000003">
    <property type="protein sequence ID" value="KXL53429.1"/>
    <property type="molecule type" value="Genomic_DNA"/>
</dbReference>
<dbReference type="GO" id="GO:0005886">
    <property type="term" value="C:plasma membrane"/>
    <property type="evidence" value="ECO:0007669"/>
    <property type="project" value="UniProtKB-SubCell"/>
</dbReference>
<keyword evidence="7 9" id="KW-0808">Transferase</keyword>
<keyword evidence="10" id="KW-1185">Reference proteome</keyword>
<gene>
    <name evidence="9" type="primary">patA_1</name>
    <name evidence="9" type="ORF">CLNEO_14000</name>
</gene>
<evidence type="ECO:0000256" key="6">
    <source>
        <dbReference type="ARBA" id="ARBA00023136"/>
    </source>
</evidence>
<feature type="transmembrane region" description="Helical" evidence="8">
    <location>
        <begin position="141"/>
        <end position="162"/>
    </location>
</feature>
<organism evidence="9 10">
    <name type="scientific">Anaerotignum neopropionicum</name>
    <dbReference type="NCBI Taxonomy" id="36847"/>
    <lineage>
        <taxon>Bacteria</taxon>
        <taxon>Bacillati</taxon>
        <taxon>Bacillota</taxon>
        <taxon>Clostridia</taxon>
        <taxon>Lachnospirales</taxon>
        <taxon>Anaerotignaceae</taxon>
        <taxon>Anaerotignum</taxon>
    </lineage>
</organism>
<feature type="transmembrane region" description="Helical" evidence="8">
    <location>
        <begin position="371"/>
        <end position="388"/>
    </location>
</feature>
<dbReference type="PIRSF" id="PIRSF016636">
    <property type="entry name" value="AlgI_DltB"/>
    <property type="match status" value="1"/>
</dbReference>
<dbReference type="OrthoDB" id="9805788at2"/>
<feature type="transmembrane region" description="Helical" evidence="8">
    <location>
        <begin position="466"/>
        <end position="482"/>
    </location>
</feature>
<evidence type="ECO:0000256" key="1">
    <source>
        <dbReference type="ARBA" id="ARBA00004651"/>
    </source>
</evidence>
<dbReference type="InterPro" id="IPR028362">
    <property type="entry name" value="AlgI"/>
</dbReference>
<dbReference type="Proteomes" id="UP000070539">
    <property type="component" value="Unassembled WGS sequence"/>
</dbReference>
<name>A0A136WGE8_9FIRM</name>
<comment type="similarity">
    <text evidence="2 7">Belongs to the membrane-bound acyltransferase family.</text>
</comment>
<evidence type="ECO:0000256" key="7">
    <source>
        <dbReference type="PIRNR" id="PIRNR016636"/>
    </source>
</evidence>
<evidence type="ECO:0000256" key="8">
    <source>
        <dbReference type="SAM" id="Phobius"/>
    </source>
</evidence>
<evidence type="ECO:0000313" key="9">
    <source>
        <dbReference type="EMBL" id="KXL53429.1"/>
    </source>
</evidence>
<dbReference type="PANTHER" id="PTHR13285">
    <property type="entry name" value="ACYLTRANSFERASE"/>
    <property type="match status" value="1"/>
</dbReference>
<proteinExistence type="inferred from homology"/>
<feature type="transmembrane region" description="Helical" evidence="8">
    <location>
        <begin position="36"/>
        <end position="62"/>
    </location>
</feature>
<evidence type="ECO:0000313" key="10">
    <source>
        <dbReference type="Proteomes" id="UP000070539"/>
    </source>
</evidence>
<dbReference type="GO" id="GO:0042121">
    <property type="term" value="P:alginic acid biosynthetic process"/>
    <property type="evidence" value="ECO:0007669"/>
    <property type="project" value="InterPro"/>
</dbReference>
<dbReference type="RefSeq" id="WP_066086507.1">
    <property type="nucleotide sequence ID" value="NZ_LRVM01000003.1"/>
</dbReference>
<keyword evidence="4 8" id="KW-0812">Transmembrane</keyword>
<dbReference type="PANTHER" id="PTHR13285:SF18">
    <property type="entry name" value="PROTEIN-CYSTEINE N-PALMITOYLTRANSFERASE RASP"/>
    <property type="match status" value="1"/>
</dbReference>
<reference evidence="9 10" key="1">
    <citation type="submission" date="2016-01" db="EMBL/GenBank/DDBJ databases">
        <title>Genome sequence of Clostridium neopropionicum X4, DSM-3847.</title>
        <authorList>
            <person name="Poehlein A."/>
            <person name="Beck M.H."/>
            <person name="Bengelsdorf F.R."/>
            <person name="Daniel R."/>
            <person name="Duerre P."/>
        </authorList>
    </citation>
    <scope>NUCLEOTIDE SEQUENCE [LARGE SCALE GENOMIC DNA]</scope>
    <source>
        <strain evidence="9 10">DSM-3847</strain>
    </source>
</reference>
<dbReference type="STRING" id="36847.CLNEO_14000"/>
<evidence type="ECO:0000256" key="4">
    <source>
        <dbReference type="ARBA" id="ARBA00022692"/>
    </source>
</evidence>
<comment type="caution">
    <text evidence="9">The sequence shown here is derived from an EMBL/GenBank/DDBJ whole genome shotgun (WGS) entry which is preliminary data.</text>
</comment>
<keyword evidence="3 7" id="KW-1003">Cell membrane</keyword>
<feature type="transmembrane region" description="Helical" evidence="8">
    <location>
        <begin position="101"/>
        <end position="121"/>
    </location>
</feature>
<dbReference type="EC" id="2.3.1.-" evidence="9"/>
<dbReference type="AlphaFoldDB" id="A0A136WGE8"/>
<feature type="transmembrane region" description="Helical" evidence="8">
    <location>
        <begin position="502"/>
        <end position="520"/>
    </location>
</feature>
<dbReference type="InterPro" id="IPR024194">
    <property type="entry name" value="Ac/AlaTfrase_AlgI/DltB"/>
</dbReference>
<dbReference type="GO" id="GO:0016746">
    <property type="term" value="F:acyltransferase activity"/>
    <property type="evidence" value="ECO:0007669"/>
    <property type="project" value="UniProtKB-KW"/>
</dbReference>
<evidence type="ECO:0000256" key="2">
    <source>
        <dbReference type="ARBA" id="ARBA00010323"/>
    </source>
</evidence>
<keyword evidence="5 8" id="KW-1133">Transmembrane helix</keyword>
<protein>
    <submittedName>
        <fullName evidence="9">Peptidoglycan O-acetyltransferase</fullName>
        <ecNumber evidence="9">2.3.1.-</ecNumber>
    </submittedName>
</protein>
<dbReference type="InterPro" id="IPR004299">
    <property type="entry name" value="MBOAT_fam"/>
</dbReference>
<feature type="transmembrane region" description="Helical" evidence="8">
    <location>
        <begin position="343"/>
        <end position="365"/>
    </location>
</feature>
<keyword evidence="7 9" id="KW-0012">Acyltransferase</keyword>